<evidence type="ECO:0008006" key="5">
    <source>
        <dbReference type="Google" id="ProtNLM"/>
    </source>
</evidence>
<dbReference type="RefSeq" id="WP_210094629.1">
    <property type="nucleotide sequence ID" value="NZ_DMBX01000007.1"/>
</dbReference>
<protein>
    <recommendedName>
        <fullName evidence="5">Copper amine oxidase</fullName>
    </recommendedName>
</protein>
<accession>A0ABS4F9Q8</accession>
<dbReference type="Proteomes" id="UP000706926">
    <property type="component" value="Unassembled WGS sequence"/>
</dbReference>
<gene>
    <name evidence="3" type="ORF">J2Z18_002076</name>
</gene>
<comment type="caution">
    <text evidence="3">The sequence shown here is derived from an EMBL/GenBank/DDBJ whole genome shotgun (WGS) entry which is preliminary data.</text>
</comment>
<name>A0ABS4F9Q8_9BACL</name>
<dbReference type="GeneID" id="95404091"/>
<proteinExistence type="predicted"/>
<feature type="coiled-coil region" evidence="1">
    <location>
        <begin position="155"/>
        <end position="182"/>
    </location>
</feature>
<keyword evidence="4" id="KW-1185">Reference proteome</keyword>
<evidence type="ECO:0000313" key="3">
    <source>
        <dbReference type="EMBL" id="MBP1892974.1"/>
    </source>
</evidence>
<evidence type="ECO:0000256" key="1">
    <source>
        <dbReference type="SAM" id="Coils"/>
    </source>
</evidence>
<organism evidence="3 4">
    <name type="scientific">Paenibacillus lactis</name>
    <dbReference type="NCBI Taxonomy" id="228574"/>
    <lineage>
        <taxon>Bacteria</taxon>
        <taxon>Bacillati</taxon>
        <taxon>Bacillota</taxon>
        <taxon>Bacilli</taxon>
        <taxon>Bacillales</taxon>
        <taxon>Paenibacillaceae</taxon>
        <taxon>Paenibacillus</taxon>
    </lineage>
</organism>
<evidence type="ECO:0000256" key="2">
    <source>
        <dbReference type="SAM" id="MobiDB-lite"/>
    </source>
</evidence>
<keyword evidence="1" id="KW-0175">Coiled coil</keyword>
<feature type="region of interest" description="Disordered" evidence="2">
    <location>
        <begin position="85"/>
        <end position="113"/>
    </location>
</feature>
<evidence type="ECO:0000313" key="4">
    <source>
        <dbReference type="Proteomes" id="UP000706926"/>
    </source>
</evidence>
<sequence length="187" mass="20272">MKKWTYLLSGVILGIFLTLSGTVFADQVKSLIGKKVTGEMTVIVNGKELSEKGAVISGRTNAPVRAVVDAVGGELKLEGKTIHITTESGQDQSNDVSSSDSNNKYMNSSKSDLEELRNSIQNNRIKPAVEEREGILKEIEILKTSGMNGEPSPGLADKQKQLAEYDVIIAKAKEELRLVEEALAVIK</sequence>
<dbReference type="EMBL" id="JAGGKI010000004">
    <property type="protein sequence ID" value="MBP1892974.1"/>
    <property type="molecule type" value="Genomic_DNA"/>
</dbReference>
<feature type="compositionally biased region" description="Low complexity" evidence="2">
    <location>
        <begin position="88"/>
        <end position="103"/>
    </location>
</feature>
<reference evidence="3 4" key="1">
    <citation type="submission" date="2021-03" db="EMBL/GenBank/DDBJ databases">
        <title>Genomic Encyclopedia of Type Strains, Phase IV (KMG-IV): sequencing the most valuable type-strain genomes for metagenomic binning, comparative biology and taxonomic classification.</title>
        <authorList>
            <person name="Goeker M."/>
        </authorList>
    </citation>
    <scope>NUCLEOTIDE SEQUENCE [LARGE SCALE GENOMIC DNA]</scope>
    <source>
        <strain evidence="3 4">DSM 15596</strain>
    </source>
</reference>